<dbReference type="GO" id="GO:0016787">
    <property type="term" value="F:hydrolase activity"/>
    <property type="evidence" value="ECO:0007669"/>
    <property type="project" value="UniProtKB-KW"/>
</dbReference>
<keyword evidence="2" id="KW-0378">Hydrolase</keyword>
<gene>
    <name evidence="2" type="ORF">DC363_10315</name>
</gene>
<dbReference type="SUPFAM" id="SSF53474">
    <property type="entry name" value="alpha/beta-Hydrolases"/>
    <property type="match status" value="1"/>
</dbReference>
<dbReference type="InterPro" id="IPR000073">
    <property type="entry name" value="AB_hydrolase_1"/>
</dbReference>
<dbReference type="InterPro" id="IPR050228">
    <property type="entry name" value="Carboxylesterase_BioH"/>
</dbReference>
<dbReference type="InterPro" id="IPR029058">
    <property type="entry name" value="AB_hydrolase_fold"/>
</dbReference>
<dbReference type="OrthoDB" id="7267294at2"/>
<proteinExistence type="predicted"/>
<sequence>MMAWGLPLAALATAAVQPWLAERRRQTADAFRDQAPGRFAKLSQGVTHYQWLGRTRGPVVVCIHGLTTPSPVWYAIARGLDALGYRVLVYDLYGRGFSDAPRGAQTGDFFARQLLDLLDHQELTEDVTLMGYSMGGSIATHFTAQHPERVRRLILLASGGAWLREDRITELSRTLPGLGDWLHAVLATRKERRALRRQLGHRFDVEGIVELQLAEYQSRGFLRSVLSSRRHMLADMQEMQHRAIGRAGVPTVGIWAEKDEVIPLKSLGALTQWNRAIRQEVIPGATHDLAYRNADAVIEVLTEVLREPDV</sequence>
<protein>
    <submittedName>
        <fullName evidence="2">Alpha/beta hydrolase</fullName>
    </submittedName>
</protein>
<dbReference type="PANTHER" id="PTHR43194">
    <property type="entry name" value="HYDROLASE ALPHA/BETA FOLD FAMILY"/>
    <property type="match status" value="1"/>
</dbReference>
<dbReference type="Pfam" id="PF00561">
    <property type="entry name" value="Abhydrolase_1"/>
    <property type="match status" value="1"/>
</dbReference>
<comment type="caution">
    <text evidence="2">The sequence shown here is derived from an EMBL/GenBank/DDBJ whole genome shotgun (WGS) entry which is preliminary data.</text>
</comment>
<dbReference type="PRINTS" id="PR00111">
    <property type="entry name" value="ABHYDROLASE"/>
</dbReference>
<dbReference type="Gene3D" id="3.40.50.1820">
    <property type="entry name" value="alpha/beta hydrolase"/>
    <property type="match status" value="1"/>
</dbReference>
<dbReference type="PANTHER" id="PTHR43194:SF2">
    <property type="entry name" value="PEROXISOMAL MEMBRANE PROTEIN LPX1"/>
    <property type="match status" value="1"/>
</dbReference>
<name>A0A2T7FVT4_9RHOB</name>
<evidence type="ECO:0000259" key="1">
    <source>
        <dbReference type="Pfam" id="PF00561"/>
    </source>
</evidence>
<feature type="domain" description="AB hydrolase-1" evidence="1">
    <location>
        <begin position="58"/>
        <end position="289"/>
    </location>
</feature>
<evidence type="ECO:0000313" key="2">
    <source>
        <dbReference type="EMBL" id="PVA06293.1"/>
    </source>
</evidence>
<accession>A0A2T7FVT4</accession>
<dbReference type="AlphaFoldDB" id="A0A2T7FVT4"/>
<reference evidence="2 3" key="1">
    <citation type="submission" date="2018-04" db="EMBL/GenBank/DDBJ databases">
        <title>Pelagivirga bohaiensis gen. nov., sp. nov., a bacterium isolated from the Bohai Sea.</title>
        <authorList>
            <person name="Ji X."/>
        </authorList>
    </citation>
    <scope>NUCLEOTIDE SEQUENCE [LARGE SCALE GENOMIC DNA]</scope>
    <source>
        <strain evidence="2 3">BH-SD16</strain>
    </source>
</reference>
<dbReference type="Proteomes" id="UP000244817">
    <property type="component" value="Unassembled WGS sequence"/>
</dbReference>
<organism evidence="2 3">
    <name type="scientific">Thalassorhabdomicrobium marinisediminis</name>
    <dbReference type="NCBI Taxonomy" id="2170577"/>
    <lineage>
        <taxon>Bacteria</taxon>
        <taxon>Pseudomonadati</taxon>
        <taxon>Pseudomonadota</taxon>
        <taxon>Alphaproteobacteria</taxon>
        <taxon>Rhodobacterales</taxon>
        <taxon>Paracoccaceae</taxon>
        <taxon>Thalassorhabdomicrobium</taxon>
    </lineage>
</organism>
<evidence type="ECO:0000313" key="3">
    <source>
        <dbReference type="Proteomes" id="UP000244817"/>
    </source>
</evidence>
<dbReference type="EMBL" id="QCYG01000006">
    <property type="protein sequence ID" value="PVA06293.1"/>
    <property type="molecule type" value="Genomic_DNA"/>
</dbReference>
<keyword evidence="3" id="KW-1185">Reference proteome</keyword>